<accession>A0AAD6Z9G9</accession>
<gene>
    <name evidence="1" type="ORF">DFH08DRAFT_651104</name>
</gene>
<proteinExistence type="predicted"/>
<comment type="caution">
    <text evidence="1">The sequence shown here is derived from an EMBL/GenBank/DDBJ whole genome shotgun (WGS) entry which is preliminary data.</text>
</comment>
<organism evidence="1 2">
    <name type="scientific">Mycena albidolilacea</name>
    <dbReference type="NCBI Taxonomy" id="1033008"/>
    <lineage>
        <taxon>Eukaryota</taxon>
        <taxon>Fungi</taxon>
        <taxon>Dikarya</taxon>
        <taxon>Basidiomycota</taxon>
        <taxon>Agaricomycotina</taxon>
        <taxon>Agaricomycetes</taxon>
        <taxon>Agaricomycetidae</taxon>
        <taxon>Agaricales</taxon>
        <taxon>Marasmiineae</taxon>
        <taxon>Mycenaceae</taxon>
        <taxon>Mycena</taxon>
    </lineage>
</organism>
<dbReference type="EMBL" id="JARIHO010000070">
    <property type="protein sequence ID" value="KAJ7312734.1"/>
    <property type="molecule type" value="Genomic_DNA"/>
</dbReference>
<evidence type="ECO:0000313" key="2">
    <source>
        <dbReference type="Proteomes" id="UP001218218"/>
    </source>
</evidence>
<protein>
    <submittedName>
        <fullName evidence="1">Uncharacterized protein</fullName>
    </submittedName>
</protein>
<name>A0AAD6Z9G9_9AGAR</name>
<keyword evidence="2" id="KW-1185">Reference proteome</keyword>
<dbReference type="Proteomes" id="UP001218218">
    <property type="component" value="Unassembled WGS sequence"/>
</dbReference>
<reference evidence="1" key="1">
    <citation type="submission" date="2023-03" db="EMBL/GenBank/DDBJ databases">
        <title>Massive genome expansion in bonnet fungi (Mycena s.s.) driven by repeated elements and novel gene families across ecological guilds.</title>
        <authorList>
            <consortium name="Lawrence Berkeley National Laboratory"/>
            <person name="Harder C.B."/>
            <person name="Miyauchi S."/>
            <person name="Viragh M."/>
            <person name="Kuo A."/>
            <person name="Thoen E."/>
            <person name="Andreopoulos B."/>
            <person name="Lu D."/>
            <person name="Skrede I."/>
            <person name="Drula E."/>
            <person name="Henrissat B."/>
            <person name="Morin E."/>
            <person name="Kohler A."/>
            <person name="Barry K."/>
            <person name="LaButti K."/>
            <person name="Morin E."/>
            <person name="Salamov A."/>
            <person name="Lipzen A."/>
            <person name="Mereny Z."/>
            <person name="Hegedus B."/>
            <person name="Baldrian P."/>
            <person name="Stursova M."/>
            <person name="Weitz H."/>
            <person name="Taylor A."/>
            <person name="Grigoriev I.V."/>
            <person name="Nagy L.G."/>
            <person name="Martin F."/>
            <person name="Kauserud H."/>
        </authorList>
    </citation>
    <scope>NUCLEOTIDE SEQUENCE</scope>
    <source>
        <strain evidence="1">CBHHK002</strain>
    </source>
</reference>
<feature type="non-terminal residue" evidence="1">
    <location>
        <position position="1"/>
    </location>
</feature>
<dbReference type="AlphaFoldDB" id="A0AAD6Z9G9"/>
<feature type="non-terminal residue" evidence="1">
    <location>
        <position position="133"/>
    </location>
</feature>
<sequence>DDLPPEDDSDKTYGSRERAAKTTDLEKACTVLQFMKENWPRFSLKDFLTVIFTSKDPRITVTANSYLATGGRLHLLCMVAGDEAPLDEDVNEWILSKAADLCDREASYLTENASRGPHFKEALYLRVPADTIT</sequence>
<evidence type="ECO:0000313" key="1">
    <source>
        <dbReference type="EMBL" id="KAJ7312734.1"/>
    </source>
</evidence>